<dbReference type="InterPro" id="IPR032675">
    <property type="entry name" value="LRR_dom_sf"/>
</dbReference>
<dbReference type="GO" id="GO:0008528">
    <property type="term" value="F:G protein-coupled peptide receptor activity"/>
    <property type="evidence" value="ECO:0007669"/>
    <property type="project" value="TreeGrafter"/>
</dbReference>
<feature type="compositionally biased region" description="Low complexity" evidence="11">
    <location>
        <begin position="1450"/>
        <end position="1462"/>
    </location>
</feature>
<dbReference type="SUPFAM" id="SSF52058">
    <property type="entry name" value="L domain-like"/>
    <property type="match status" value="1"/>
</dbReference>
<keyword evidence="15" id="KW-1185">Reference proteome</keyword>
<evidence type="ECO:0000313" key="15">
    <source>
        <dbReference type="Proteomes" id="UP000594638"/>
    </source>
</evidence>
<keyword evidence="10" id="KW-0807">Transducer</keyword>
<proteinExistence type="predicted"/>
<feature type="compositionally biased region" description="Polar residues" evidence="11">
    <location>
        <begin position="947"/>
        <end position="956"/>
    </location>
</feature>
<dbReference type="Pfam" id="PF00001">
    <property type="entry name" value="7tm_1"/>
    <property type="match status" value="1"/>
</dbReference>
<feature type="region of interest" description="Disordered" evidence="11">
    <location>
        <begin position="929"/>
        <end position="956"/>
    </location>
</feature>
<evidence type="ECO:0000256" key="6">
    <source>
        <dbReference type="ARBA" id="ARBA00022989"/>
    </source>
</evidence>
<evidence type="ECO:0000313" key="14">
    <source>
        <dbReference type="EMBL" id="CAA3006420.1"/>
    </source>
</evidence>
<dbReference type="PROSITE" id="PS51450">
    <property type="entry name" value="LRR"/>
    <property type="match status" value="2"/>
</dbReference>
<dbReference type="InterPro" id="IPR017452">
    <property type="entry name" value="GPCR_Rhodpsn_7TM"/>
</dbReference>
<accession>A0A8S0TKG9</accession>
<feature type="region of interest" description="Disordered" evidence="11">
    <location>
        <begin position="1566"/>
        <end position="1687"/>
    </location>
</feature>
<feature type="compositionally biased region" description="Polar residues" evidence="11">
    <location>
        <begin position="1659"/>
        <end position="1669"/>
    </location>
</feature>
<feature type="compositionally biased region" description="Polar residues" evidence="11">
    <location>
        <begin position="287"/>
        <end position="300"/>
    </location>
</feature>
<feature type="compositionally biased region" description="Basic and acidic residues" evidence="11">
    <location>
        <begin position="1377"/>
        <end position="1395"/>
    </location>
</feature>
<dbReference type="InterPro" id="IPR001611">
    <property type="entry name" value="Leu-rich_rpt"/>
</dbReference>
<dbReference type="SMART" id="SM00369">
    <property type="entry name" value="LRR_TYP"/>
    <property type="match status" value="2"/>
</dbReference>
<feature type="compositionally biased region" description="Basic and acidic residues" evidence="11">
    <location>
        <begin position="1578"/>
        <end position="1593"/>
    </location>
</feature>
<gene>
    <name evidence="14" type="ORF">OLEA9_A113206</name>
</gene>
<feature type="transmembrane region" description="Helical" evidence="12">
    <location>
        <begin position="704"/>
        <end position="727"/>
    </location>
</feature>
<keyword evidence="3" id="KW-0433">Leucine-rich repeat</keyword>
<dbReference type="PRINTS" id="PR00237">
    <property type="entry name" value="GPCRRHODOPSN"/>
</dbReference>
<feature type="region of interest" description="Disordered" evidence="11">
    <location>
        <begin position="417"/>
        <end position="436"/>
    </location>
</feature>
<evidence type="ECO:0000256" key="5">
    <source>
        <dbReference type="ARBA" id="ARBA00022737"/>
    </source>
</evidence>
<feature type="compositionally biased region" description="Low complexity" evidence="11">
    <location>
        <begin position="1615"/>
        <end position="1628"/>
    </location>
</feature>
<keyword evidence="6 12" id="KW-1133">Transmembrane helix</keyword>
<dbReference type="GO" id="GO:0005886">
    <property type="term" value="C:plasma membrane"/>
    <property type="evidence" value="ECO:0007669"/>
    <property type="project" value="UniProtKB-SubCell"/>
</dbReference>
<dbReference type="Pfam" id="PF13855">
    <property type="entry name" value="LRR_8"/>
    <property type="match status" value="1"/>
</dbReference>
<dbReference type="GO" id="GO:0051707">
    <property type="term" value="P:response to other organism"/>
    <property type="evidence" value="ECO:0007669"/>
    <property type="project" value="UniProtKB-ARBA"/>
</dbReference>
<name>A0A8S0TKG9_OLEEU</name>
<feature type="region of interest" description="Disordered" evidence="11">
    <location>
        <begin position="205"/>
        <end position="235"/>
    </location>
</feature>
<evidence type="ECO:0000256" key="11">
    <source>
        <dbReference type="SAM" id="MobiDB-lite"/>
    </source>
</evidence>
<feature type="region of interest" description="Disordered" evidence="11">
    <location>
        <begin position="1005"/>
        <end position="1036"/>
    </location>
</feature>
<dbReference type="GO" id="GO:0016500">
    <property type="term" value="F:protein-hormone receptor activity"/>
    <property type="evidence" value="ECO:0007669"/>
    <property type="project" value="InterPro"/>
</dbReference>
<keyword evidence="5" id="KW-0677">Repeat</keyword>
<feature type="domain" description="G-protein coupled receptors family 1 profile" evidence="13">
    <location>
        <begin position="530"/>
        <end position="800"/>
    </location>
</feature>
<dbReference type="Proteomes" id="UP000594638">
    <property type="component" value="Unassembled WGS sequence"/>
</dbReference>
<dbReference type="EMBL" id="CACTIH010007260">
    <property type="protein sequence ID" value="CAA3006420.1"/>
    <property type="molecule type" value="Genomic_DNA"/>
</dbReference>
<keyword evidence="4 12" id="KW-0812">Transmembrane</keyword>
<feature type="compositionally biased region" description="Basic residues" evidence="11">
    <location>
        <begin position="1013"/>
        <end position="1024"/>
    </location>
</feature>
<feature type="compositionally biased region" description="Basic and acidic residues" evidence="11">
    <location>
        <begin position="319"/>
        <end position="333"/>
    </location>
</feature>
<dbReference type="Gramene" id="OE9A113206T1">
    <property type="protein sequence ID" value="OE9A113206C1"/>
    <property type="gene ID" value="OE9A113206"/>
</dbReference>
<feature type="compositionally biased region" description="Polar residues" evidence="11">
    <location>
        <begin position="1676"/>
        <end position="1687"/>
    </location>
</feature>
<feature type="compositionally biased region" description="Polar residues" evidence="11">
    <location>
        <begin position="1439"/>
        <end position="1449"/>
    </location>
</feature>
<evidence type="ECO:0000256" key="7">
    <source>
        <dbReference type="ARBA" id="ARBA00023040"/>
    </source>
</evidence>
<comment type="caution">
    <text evidence="14">The sequence shown here is derived from an EMBL/GenBank/DDBJ whole genome shotgun (WGS) entry which is preliminary data.</text>
</comment>
<feature type="region of interest" description="Disordered" evidence="11">
    <location>
        <begin position="1142"/>
        <end position="1163"/>
    </location>
</feature>
<keyword evidence="7" id="KW-0297">G-protein coupled receptor</keyword>
<feature type="transmembrane region" description="Helical" evidence="12">
    <location>
        <begin position="615"/>
        <end position="636"/>
    </location>
</feature>
<dbReference type="PANTHER" id="PTHR24372">
    <property type="entry name" value="GLYCOPROTEIN HORMONE RECEPTOR"/>
    <property type="match status" value="1"/>
</dbReference>
<dbReference type="CDD" id="cd15136">
    <property type="entry name" value="7tmA_Glyco_hormone_R"/>
    <property type="match status" value="1"/>
</dbReference>
<feature type="transmembrane region" description="Helical" evidence="12">
    <location>
        <begin position="20"/>
        <end position="40"/>
    </location>
</feature>
<evidence type="ECO:0000256" key="8">
    <source>
        <dbReference type="ARBA" id="ARBA00023136"/>
    </source>
</evidence>
<organism evidence="14 15">
    <name type="scientific">Olea europaea subsp. europaea</name>
    <dbReference type="NCBI Taxonomy" id="158383"/>
    <lineage>
        <taxon>Eukaryota</taxon>
        <taxon>Viridiplantae</taxon>
        <taxon>Streptophyta</taxon>
        <taxon>Embryophyta</taxon>
        <taxon>Tracheophyta</taxon>
        <taxon>Spermatophyta</taxon>
        <taxon>Magnoliopsida</taxon>
        <taxon>eudicotyledons</taxon>
        <taxon>Gunneridae</taxon>
        <taxon>Pentapetalae</taxon>
        <taxon>asterids</taxon>
        <taxon>lamiids</taxon>
        <taxon>Lamiales</taxon>
        <taxon>Oleaceae</taxon>
        <taxon>Oleeae</taxon>
        <taxon>Olea</taxon>
    </lineage>
</organism>
<feature type="transmembrane region" description="Helical" evidence="12">
    <location>
        <begin position="748"/>
        <end position="771"/>
    </location>
</feature>
<feature type="transmembrane region" description="Helical" evidence="12">
    <location>
        <begin position="657"/>
        <end position="676"/>
    </location>
</feature>
<evidence type="ECO:0000256" key="3">
    <source>
        <dbReference type="ARBA" id="ARBA00022614"/>
    </source>
</evidence>
<feature type="region of interest" description="Disordered" evidence="11">
    <location>
        <begin position="1439"/>
        <end position="1464"/>
    </location>
</feature>
<keyword evidence="8 12" id="KW-0472">Membrane</keyword>
<evidence type="ECO:0000259" key="13">
    <source>
        <dbReference type="PROSITE" id="PS50262"/>
    </source>
</evidence>
<dbReference type="InterPro" id="IPR000276">
    <property type="entry name" value="GPCR_Rhodpsn"/>
</dbReference>
<dbReference type="OrthoDB" id="1883493at2759"/>
<dbReference type="GO" id="GO:0007189">
    <property type="term" value="P:adenylate cyclase-activating G protein-coupled receptor signaling pathway"/>
    <property type="evidence" value="ECO:0007669"/>
    <property type="project" value="TreeGrafter"/>
</dbReference>
<feature type="region of interest" description="Disordered" evidence="11">
    <location>
        <begin position="1261"/>
        <end position="1301"/>
    </location>
</feature>
<evidence type="ECO:0000256" key="10">
    <source>
        <dbReference type="ARBA" id="ARBA00023224"/>
    </source>
</evidence>
<dbReference type="Gene3D" id="1.20.1070.10">
    <property type="entry name" value="Rhodopsin 7-helix transmembrane proteins"/>
    <property type="match status" value="1"/>
</dbReference>
<feature type="compositionally biased region" description="Basic residues" evidence="11">
    <location>
        <begin position="380"/>
        <end position="389"/>
    </location>
</feature>
<feature type="region of interest" description="Disordered" evidence="11">
    <location>
        <begin position="1482"/>
        <end position="1522"/>
    </location>
</feature>
<dbReference type="PRINTS" id="PR00373">
    <property type="entry name" value="GLYCHORMONER"/>
</dbReference>
<reference evidence="14 15" key="1">
    <citation type="submission" date="2019-12" db="EMBL/GenBank/DDBJ databases">
        <authorList>
            <person name="Alioto T."/>
            <person name="Alioto T."/>
            <person name="Gomez Garrido J."/>
        </authorList>
    </citation>
    <scope>NUCLEOTIDE SEQUENCE [LARGE SCALE GENOMIC DNA]</scope>
</reference>
<evidence type="ECO:0000256" key="4">
    <source>
        <dbReference type="ARBA" id="ARBA00022692"/>
    </source>
</evidence>
<feature type="compositionally biased region" description="Low complexity" evidence="11">
    <location>
        <begin position="1265"/>
        <end position="1293"/>
    </location>
</feature>
<sequence>MIHEVRTKSRRPLASKRALLRLRASIIMLIAMILSLPRGANSVDCRECAMRANADLSYNHIRGTLDANFTAQTNLIDLYLGHNQIEYLSERAFLGLTKLQVLELSDNKLKTIHSNAFVPLRTSLYELNIANNPQLTSLPTLGLEGLINLKAFGNNQLRKLPGRLPAARSLALTFAYHCCDYKHDDDDKNSAVGSQSYTDHTRVRFPLGLMPTPTTDEDRPRARFAPEPNPESLNPFRSVEIDHTADANSLSWALHLSNLVSSKLSSLWRSSPEPEVDLKPNRWRSARPSSSYDEANSRNLSEFVLWPTSATPTTEDNQNEEKESDEYSKEGSRETSSPPANLSVAPPGQFRAFLATTSETAKLADARSKRQVAQPPEVMRRRRRRKRHERGPARNRSPRVVIDELVWQMRRIRFAHSRDGPPAPARDGQEVHESRWVGEKNHQEEEFEDPQGDYAAASATTADLVARILRDGHRRALAKREIFGETGGREQSQVVQCLPRPNAFQPCRDLFDSLWLRASIWLVFLFAFLGNICVIVVLGSVRPSSSTSALTSIMWFNAAHSKRHIDVPRFLVLNLALADLLMACYLGILAFVDLSTLGEFKVHAIKWQYSTGCKLAGFLAVLSSELSVFILAIITLERNYAITNAVHLNRRLSLQKAMVIMFFGYVYALAMALMPLNGINDYRKFSICLPLDIDPRNFYASSNLYLILMISINTLSFVLLLSCYLRMYCAIRGSQAWNTNDLKIAKRMSILVVTDFLCWSPLICVALATLFGYHLVGAEGLKFLIIFVLPLNSVANPFLYAITTKKFKRDLAILKKRLHVEQVAGWLARVGSRLACSRAARRKESAEGVATAGLRLPVASTMEQIYYKKTNNNRAGSKQQLVAGSGGGGGGARLAVAQAGSKRAKSKLSRQELLVINSNQNGAAAVAARASNGRVRPSSRPALGARTPSNNNNHLLGSNFQSFERNEERASDYFPLARTHCLACQRRLVAAATSALEPTTSLNSVAPATQQQQRRHIASNHLRRSQTDNSQEEPAASRNFEVLQEHEMILMQRTNCRNGPRIVLDAVEPVVGVAMAPLHLASSLHHLATGVPSVARGQSPLPSDSSLLDLGAESKQRLAVSDTMSNELGDQLNAKKRALSAEANYQRETTPGRPLSTSTMLRPSSGVSCQTVLVAAKSAVVGGSRPAMRSVLLPVLSHDPQAEGSRDPTPNRPASACDALAWPAVSKARGENTKHKSIRATCCSCSCDMIQSRQAGTARFEQQQHHALSQQSSGQQVRGTRSRGQQVVVVSSQRLDEQPHRSSSINRLVLEPLAKAWSNLQLSLQSGLSTVGAAQAQTSNSSSCVQHNEVATARRSTQQVAAGRHRARATTASLARNADDERGRQSSSSSERDPLMLDDEHESVIIDDILQMSSPAKRRLLRGGRRMSRSCDIIIEQSSTATASGVHRNSTTSGTTEQTGSSFYDQNDDQRILLATINQLSARRRRKRGRQATRRARDINSRAAQRAEPGTGARRGSDKRASCTRCRSWSPALLDKLEDCMYQIRSRIPRFNARELQQREPSFEALEQATTTTSSEVVVHEGHLGGPRDEPQHEASLLADQDHDREDNDEQVTTASSSPSSLSASSGAIVDEEDEDDFNETDDLGGLSQRLSRKRRTPQIGSTYQAGSNTRHRLRQQLSGNSDTLSRHTIGTTLTSVSFDSNTNIPAIVSSSSGAGGSGADSQRQSDDDLGRVGRGSARAFTSDNATIVDQRVYEEEGE</sequence>
<comment type="subcellular location">
    <subcellularLocation>
        <location evidence="1">Cell membrane</location>
        <topology evidence="1">Multi-pass membrane protein</topology>
    </subcellularLocation>
</comment>
<feature type="region of interest" description="Disordered" evidence="11">
    <location>
        <begin position="269"/>
        <end position="347"/>
    </location>
</feature>
<evidence type="ECO:0000256" key="9">
    <source>
        <dbReference type="ARBA" id="ARBA00023170"/>
    </source>
</evidence>
<evidence type="ECO:0000256" key="12">
    <source>
        <dbReference type="SAM" id="Phobius"/>
    </source>
</evidence>
<feature type="region of interest" description="Disordered" evidence="11">
    <location>
        <begin position="1348"/>
        <end position="1398"/>
    </location>
</feature>
<evidence type="ECO:0000256" key="2">
    <source>
        <dbReference type="ARBA" id="ARBA00022475"/>
    </source>
</evidence>
<dbReference type="SUPFAM" id="SSF81321">
    <property type="entry name" value="Family A G protein-coupled receptor-like"/>
    <property type="match status" value="1"/>
</dbReference>
<dbReference type="InterPro" id="IPR002131">
    <property type="entry name" value="Gphrmn_rcpt_fam"/>
</dbReference>
<feature type="transmembrane region" description="Helical" evidence="12">
    <location>
        <begin position="514"/>
        <end position="538"/>
    </location>
</feature>
<feature type="transmembrane region" description="Helical" evidence="12">
    <location>
        <begin position="570"/>
        <end position="592"/>
    </location>
</feature>
<feature type="compositionally biased region" description="Basic and acidic residues" evidence="11">
    <location>
        <begin position="427"/>
        <end position="436"/>
    </location>
</feature>
<evidence type="ECO:0000256" key="1">
    <source>
        <dbReference type="ARBA" id="ARBA00004651"/>
    </source>
</evidence>
<keyword evidence="2" id="KW-1003">Cell membrane</keyword>
<dbReference type="GO" id="GO:0009755">
    <property type="term" value="P:hormone-mediated signaling pathway"/>
    <property type="evidence" value="ECO:0007669"/>
    <property type="project" value="TreeGrafter"/>
</dbReference>
<feature type="compositionally biased region" description="Acidic residues" evidence="11">
    <location>
        <begin position="1630"/>
        <end position="1643"/>
    </location>
</feature>
<dbReference type="InterPro" id="IPR003591">
    <property type="entry name" value="Leu-rich_rpt_typical-subtyp"/>
</dbReference>
<feature type="region of interest" description="Disordered" evidence="11">
    <location>
        <begin position="361"/>
        <end position="396"/>
    </location>
</feature>
<dbReference type="GO" id="GO:0006952">
    <property type="term" value="P:defense response"/>
    <property type="evidence" value="ECO:0007669"/>
    <property type="project" value="UniProtKB-ARBA"/>
</dbReference>
<dbReference type="PROSITE" id="PS50262">
    <property type="entry name" value="G_PROTEIN_RECEP_F1_2"/>
    <property type="match status" value="1"/>
</dbReference>
<feature type="region of interest" description="Disordered" evidence="11">
    <location>
        <begin position="1708"/>
        <end position="1744"/>
    </location>
</feature>
<keyword evidence="9" id="KW-0675">Receptor</keyword>
<feature type="compositionally biased region" description="Basic residues" evidence="11">
    <location>
        <begin position="1482"/>
        <end position="1494"/>
    </location>
</feature>
<dbReference type="Gene3D" id="3.80.10.10">
    <property type="entry name" value="Ribonuclease Inhibitor"/>
    <property type="match status" value="1"/>
</dbReference>
<protein>
    <submittedName>
        <fullName evidence="14">Leucine-rich transmembrane</fullName>
    </submittedName>
</protein>